<dbReference type="GO" id="GO:0016020">
    <property type="term" value="C:membrane"/>
    <property type="evidence" value="ECO:0007669"/>
    <property type="project" value="UniProtKB-SubCell"/>
</dbReference>
<keyword evidence="3 9" id="KW-0812">Transmembrane</keyword>
<name>A0ABD1JTM3_9TELE</name>
<keyword evidence="7" id="KW-0325">Glycoprotein</keyword>
<evidence type="ECO:0000256" key="7">
    <source>
        <dbReference type="ARBA" id="ARBA00023180"/>
    </source>
</evidence>
<evidence type="ECO:0000256" key="3">
    <source>
        <dbReference type="ARBA" id="ARBA00022692"/>
    </source>
</evidence>
<evidence type="ECO:0000256" key="8">
    <source>
        <dbReference type="SAM" id="MobiDB-lite"/>
    </source>
</evidence>
<dbReference type="InterPro" id="IPR009565">
    <property type="entry name" value="FAM174-like"/>
</dbReference>
<evidence type="ECO:0000256" key="1">
    <source>
        <dbReference type="ARBA" id="ARBA00004479"/>
    </source>
</evidence>
<evidence type="ECO:0000256" key="10">
    <source>
        <dbReference type="SAM" id="SignalP"/>
    </source>
</evidence>
<gene>
    <name evidence="11" type="ORF">ACEWY4_014843</name>
</gene>
<dbReference type="Proteomes" id="UP001591681">
    <property type="component" value="Unassembled WGS sequence"/>
</dbReference>
<comment type="caution">
    <text evidence="11">The sequence shown here is derived from an EMBL/GenBank/DDBJ whole genome shotgun (WGS) entry which is preliminary data.</text>
</comment>
<comment type="subcellular location">
    <subcellularLocation>
        <location evidence="1">Membrane</location>
        <topology evidence="1">Single-pass type I membrane protein</topology>
    </subcellularLocation>
</comment>
<evidence type="ECO:0000256" key="5">
    <source>
        <dbReference type="ARBA" id="ARBA00022989"/>
    </source>
</evidence>
<evidence type="ECO:0000313" key="12">
    <source>
        <dbReference type="Proteomes" id="UP001591681"/>
    </source>
</evidence>
<keyword evidence="6 9" id="KW-0472">Membrane</keyword>
<comment type="similarity">
    <text evidence="2">Belongs to the FAM174 family.</text>
</comment>
<proteinExistence type="inferred from homology"/>
<evidence type="ECO:0000256" key="9">
    <source>
        <dbReference type="SAM" id="Phobius"/>
    </source>
</evidence>
<dbReference type="AlphaFoldDB" id="A0ABD1JTM3"/>
<evidence type="ECO:0000256" key="4">
    <source>
        <dbReference type="ARBA" id="ARBA00022729"/>
    </source>
</evidence>
<accession>A0ABD1JTM3</accession>
<keyword evidence="12" id="KW-1185">Reference proteome</keyword>
<keyword evidence="5 9" id="KW-1133">Transmembrane helix</keyword>
<reference evidence="11 12" key="1">
    <citation type="submission" date="2024-09" db="EMBL/GenBank/DDBJ databases">
        <title>A chromosome-level genome assembly of Gray's grenadier anchovy, Coilia grayii.</title>
        <authorList>
            <person name="Fu Z."/>
        </authorList>
    </citation>
    <scope>NUCLEOTIDE SEQUENCE [LARGE SCALE GENOMIC DNA]</scope>
    <source>
        <strain evidence="11">G4</strain>
        <tissue evidence="11">Muscle</tissue>
    </source>
</reference>
<dbReference type="PANTHER" id="PTHR28607">
    <property type="entry name" value="EXPRESSED PROTEIN"/>
    <property type="match status" value="1"/>
</dbReference>
<evidence type="ECO:0000256" key="6">
    <source>
        <dbReference type="ARBA" id="ARBA00023136"/>
    </source>
</evidence>
<dbReference type="EMBL" id="JBHFQA010000012">
    <property type="protein sequence ID" value="KAL2090155.1"/>
    <property type="molecule type" value="Genomic_DNA"/>
</dbReference>
<evidence type="ECO:0000313" key="11">
    <source>
        <dbReference type="EMBL" id="KAL2090155.1"/>
    </source>
</evidence>
<dbReference type="PANTHER" id="PTHR28607:SF2">
    <property type="entry name" value="PROTEIN FAM174C"/>
    <property type="match status" value="1"/>
</dbReference>
<feature type="signal peptide" evidence="10">
    <location>
        <begin position="1"/>
        <end position="19"/>
    </location>
</feature>
<keyword evidence="4 10" id="KW-0732">Signal</keyword>
<evidence type="ECO:0000256" key="2">
    <source>
        <dbReference type="ARBA" id="ARBA00006986"/>
    </source>
</evidence>
<organism evidence="11 12">
    <name type="scientific">Coilia grayii</name>
    <name type="common">Gray's grenadier anchovy</name>
    <dbReference type="NCBI Taxonomy" id="363190"/>
    <lineage>
        <taxon>Eukaryota</taxon>
        <taxon>Metazoa</taxon>
        <taxon>Chordata</taxon>
        <taxon>Craniata</taxon>
        <taxon>Vertebrata</taxon>
        <taxon>Euteleostomi</taxon>
        <taxon>Actinopterygii</taxon>
        <taxon>Neopterygii</taxon>
        <taxon>Teleostei</taxon>
        <taxon>Clupei</taxon>
        <taxon>Clupeiformes</taxon>
        <taxon>Clupeoidei</taxon>
        <taxon>Engraulidae</taxon>
        <taxon>Coilinae</taxon>
        <taxon>Coilia</taxon>
    </lineage>
</organism>
<sequence>MKLCVVFVLLSVFWALVVADDKKSTSTETIVKTTSKTTTSKSVVVTTVTHKNGTRLSSDQKSKGFDMDSSMIQRALYVLTGITILGILVKVVRRKKTTVTQRKKYGLLSNQDNMEMASLESDEDDTTLYEARTLRR</sequence>
<dbReference type="Pfam" id="PF06679">
    <property type="entry name" value="DUF1180"/>
    <property type="match status" value="1"/>
</dbReference>
<protein>
    <submittedName>
        <fullName evidence="11">Uncharacterized protein</fullName>
    </submittedName>
</protein>
<feature type="region of interest" description="Disordered" evidence="8">
    <location>
        <begin position="116"/>
        <end position="136"/>
    </location>
</feature>
<feature type="transmembrane region" description="Helical" evidence="9">
    <location>
        <begin position="75"/>
        <end position="92"/>
    </location>
</feature>
<feature type="chain" id="PRO_5044782869" evidence="10">
    <location>
        <begin position="20"/>
        <end position="136"/>
    </location>
</feature>